<evidence type="ECO:0000256" key="1">
    <source>
        <dbReference type="SAM" id="MobiDB-lite"/>
    </source>
</evidence>
<name>A0A450SHW5_9GAMM</name>
<protein>
    <submittedName>
        <fullName evidence="2">Uncharacterized protein</fullName>
    </submittedName>
</protein>
<feature type="region of interest" description="Disordered" evidence="1">
    <location>
        <begin position="94"/>
        <end position="118"/>
    </location>
</feature>
<evidence type="ECO:0000313" key="2">
    <source>
        <dbReference type="EMBL" id="VFJ52885.1"/>
    </source>
</evidence>
<organism evidence="2">
    <name type="scientific">Candidatus Kentrum sp. FM</name>
    <dbReference type="NCBI Taxonomy" id="2126340"/>
    <lineage>
        <taxon>Bacteria</taxon>
        <taxon>Pseudomonadati</taxon>
        <taxon>Pseudomonadota</taxon>
        <taxon>Gammaproteobacteria</taxon>
        <taxon>Candidatus Kentrum</taxon>
    </lineage>
</organism>
<dbReference type="AlphaFoldDB" id="A0A450SHW5"/>
<accession>A0A450SHW5</accession>
<gene>
    <name evidence="2" type="ORF">BECKFM1743C_GA0114222_101152</name>
</gene>
<dbReference type="EMBL" id="CAADFA010000115">
    <property type="protein sequence ID" value="VFJ52885.1"/>
    <property type="molecule type" value="Genomic_DNA"/>
</dbReference>
<proteinExistence type="predicted"/>
<reference evidence="2" key="1">
    <citation type="submission" date="2019-02" db="EMBL/GenBank/DDBJ databases">
        <authorList>
            <person name="Gruber-Vodicka R. H."/>
            <person name="Seah K. B. B."/>
        </authorList>
    </citation>
    <scope>NUCLEOTIDE SEQUENCE</scope>
    <source>
        <strain evidence="2">BECK_BZ165</strain>
    </source>
</reference>
<sequence length="157" mass="17799">MLLFVPPHGLLVLLPETAGYVILGKWYWKYRLGDCRKRIYRIARSFCPDSRRNNRRIVNYVTVIATQKLDESLLRIAGLFSSLGESAKLRGQIGGFPEKAPYGRPGDRRSQGELNSPVTNRQAKVGKLFLVGCLNILPLKVYFRMEHLMADISTSDS</sequence>